<dbReference type="AlphaFoldDB" id="A0A498NRM0"/>
<accession>A0A498NRM0</accession>
<reference evidence="1 2" key="1">
    <citation type="submission" date="2018-03" db="EMBL/GenBank/DDBJ databases">
        <title>Draft genome sequence of Rohu Carp (Labeo rohita).</title>
        <authorList>
            <person name="Das P."/>
            <person name="Kushwaha B."/>
            <person name="Joshi C.G."/>
            <person name="Kumar D."/>
            <person name="Nagpure N.S."/>
            <person name="Sahoo L."/>
            <person name="Das S.P."/>
            <person name="Bit A."/>
            <person name="Patnaik S."/>
            <person name="Meher P.K."/>
            <person name="Jayasankar P."/>
            <person name="Koringa P.G."/>
            <person name="Patel N.V."/>
            <person name="Hinsu A.T."/>
            <person name="Kumar R."/>
            <person name="Pandey M."/>
            <person name="Agarwal S."/>
            <person name="Srivastava S."/>
            <person name="Singh M."/>
            <person name="Iquebal M.A."/>
            <person name="Jaiswal S."/>
            <person name="Angadi U.B."/>
            <person name="Kumar N."/>
            <person name="Raza M."/>
            <person name="Shah T.M."/>
            <person name="Rai A."/>
            <person name="Jena J.K."/>
        </authorList>
    </citation>
    <scope>NUCLEOTIDE SEQUENCE [LARGE SCALE GENOMIC DNA]</scope>
    <source>
        <strain evidence="1">DASCIFA01</strain>
        <tissue evidence="1">Testis</tissue>
    </source>
</reference>
<evidence type="ECO:0000313" key="1">
    <source>
        <dbReference type="EMBL" id="RXN34573.1"/>
    </source>
</evidence>
<comment type="caution">
    <text evidence="1">The sequence shown here is derived from an EMBL/GenBank/DDBJ whole genome shotgun (WGS) entry which is preliminary data.</text>
</comment>
<gene>
    <name evidence="1" type="ORF">ROHU_014903</name>
</gene>
<protein>
    <submittedName>
        <fullName evidence="1">Uncharacterized protein</fullName>
    </submittedName>
</protein>
<keyword evidence="2" id="KW-1185">Reference proteome</keyword>
<dbReference type="EMBL" id="QBIY01011171">
    <property type="protein sequence ID" value="RXN34573.1"/>
    <property type="molecule type" value="Genomic_DNA"/>
</dbReference>
<name>A0A498NRM0_LABRO</name>
<organism evidence="1 2">
    <name type="scientific">Labeo rohita</name>
    <name type="common">Indian major carp</name>
    <name type="synonym">Cyprinus rohita</name>
    <dbReference type="NCBI Taxonomy" id="84645"/>
    <lineage>
        <taxon>Eukaryota</taxon>
        <taxon>Metazoa</taxon>
        <taxon>Chordata</taxon>
        <taxon>Craniata</taxon>
        <taxon>Vertebrata</taxon>
        <taxon>Euteleostomi</taxon>
        <taxon>Actinopterygii</taxon>
        <taxon>Neopterygii</taxon>
        <taxon>Teleostei</taxon>
        <taxon>Ostariophysi</taxon>
        <taxon>Cypriniformes</taxon>
        <taxon>Cyprinidae</taxon>
        <taxon>Labeoninae</taxon>
        <taxon>Labeonini</taxon>
        <taxon>Labeo</taxon>
    </lineage>
</organism>
<dbReference type="Proteomes" id="UP000290572">
    <property type="component" value="Unassembled WGS sequence"/>
</dbReference>
<proteinExistence type="predicted"/>
<evidence type="ECO:0000313" key="2">
    <source>
        <dbReference type="Proteomes" id="UP000290572"/>
    </source>
</evidence>
<sequence>MLTGNKGRFVPKRESLSLPQPLSPITVSVLIFVGRLFSSPPFAHRPMRRHLPEEKLLRHRVLMPFITKEYQDFMFQENLENWKERDTEFGYSL</sequence>